<sequence>MIAVTAVPTAHTGPSLVVGSWRGQYLRFAGQQFVLLAAPARSGKGVGVVIPNLLSYPDSAVVLDIKQENYTLTAGFRRAHGHEVYLFNPFAEDGRTHRYNPLSAISDGVFRVGDILAIGYALYPMGGHDDFWKDHARNLFLGIVLLLCEWRDARRAGTADSPAHPVTMGEILRQSSGNGMPVRAYLQQALLRYRALLSRPCVDALNRFLANDDKVLASILATFNAPLTIWANPIVDAATSANDFDLRDVRRRRMTLYIGVTPNHLAQAALLVNLVFSQLVNLNTKQLPEDNPDLKFQCLLVMDEFTAIGKIHIVARAVAYMASYNLRMLSIVQSVAQLESVYGRADARTFITNHAMQILYAPREQKDANEYSEMLGTFTDKARSVSRSSAILGGRGGPSESVSEQRRPLLLPQELKELGRNKEIIVLENTKPILADKICYWRDPAFTSRLAAAPQVPAMDLARFSAQVEQRVRELRTDEIDLDGSGQLNVPVENLEVLQARDPRDLPSRLADLNEEEVSAYVERHFMLLGVPPDQVGQAGRALSAADQDAADFTPAAESRSRPVKRKPARSTAGVDKSEVDTSAGGKTRAAMNARASCAIDPCESTSGVPKRGANS</sequence>
<dbReference type="InterPro" id="IPR051539">
    <property type="entry name" value="T4SS-coupling_protein"/>
</dbReference>
<organism evidence="8 9">
    <name type="scientific">Pararobbsia alpina</name>
    <dbReference type="NCBI Taxonomy" id="621374"/>
    <lineage>
        <taxon>Bacteria</taxon>
        <taxon>Pseudomonadati</taxon>
        <taxon>Pseudomonadota</taxon>
        <taxon>Betaproteobacteria</taxon>
        <taxon>Burkholderiales</taxon>
        <taxon>Burkholderiaceae</taxon>
        <taxon>Pararobbsia</taxon>
    </lineage>
</organism>
<dbReference type="EMBL" id="CADIKM010000004">
    <property type="protein sequence ID" value="CAB3782191.1"/>
    <property type="molecule type" value="Genomic_DNA"/>
</dbReference>
<protein>
    <recommendedName>
        <fullName evidence="10">Type IV secretion system protein VirD4</fullName>
    </recommendedName>
</protein>
<feature type="compositionally biased region" description="Polar residues" evidence="7">
    <location>
        <begin position="604"/>
        <end position="616"/>
    </location>
</feature>
<evidence type="ECO:0000256" key="7">
    <source>
        <dbReference type="SAM" id="MobiDB-lite"/>
    </source>
</evidence>
<evidence type="ECO:0000256" key="6">
    <source>
        <dbReference type="ARBA" id="ARBA00023136"/>
    </source>
</evidence>
<dbReference type="CDD" id="cd01127">
    <property type="entry name" value="TrwB_TraG_TraD_VirD4"/>
    <property type="match status" value="1"/>
</dbReference>
<comment type="similarity">
    <text evidence="2">Belongs to the VirD4/TraG family.</text>
</comment>
<dbReference type="AlphaFoldDB" id="A0A6S7B7P4"/>
<evidence type="ECO:0000313" key="8">
    <source>
        <dbReference type="EMBL" id="CAB3782191.1"/>
    </source>
</evidence>
<evidence type="ECO:0000256" key="5">
    <source>
        <dbReference type="ARBA" id="ARBA00022989"/>
    </source>
</evidence>
<dbReference type="GO" id="GO:0005886">
    <property type="term" value="C:plasma membrane"/>
    <property type="evidence" value="ECO:0007669"/>
    <property type="project" value="UniProtKB-SubCell"/>
</dbReference>
<gene>
    <name evidence="8" type="ORF">LMG28138_01460</name>
</gene>
<feature type="region of interest" description="Disordered" evidence="7">
    <location>
        <begin position="539"/>
        <end position="616"/>
    </location>
</feature>
<comment type="subcellular location">
    <subcellularLocation>
        <location evidence="1">Cell membrane</location>
        <topology evidence="1">Multi-pass membrane protein</topology>
    </subcellularLocation>
</comment>
<keyword evidence="6" id="KW-0472">Membrane</keyword>
<keyword evidence="5" id="KW-1133">Transmembrane helix</keyword>
<accession>A0A6S7B7P4</accession>
<name>A0A6S7B7P4_9BURK</name>
<evidence type="ECO:0000256" key="3">
    <source>
        <dbReference type="ARBA" id="ARBA00022475"/>
    </source>
</evidence>
<evidence type="ECO:0000313" key="9">
    <source>
        <dbReference type="Proteomes" id="UP000494115"/>
    </source>
</evidence>
<dbReference type="Proteomes" id="UP000494115">
    <property type="component" value="Unassembled WGS sequence"/>
</dbReference>
<evidence type="ECO:0008006" key="10">
    <source>
        <dbReference type="Google" id="ProtNLM"/>
    </source>
</evidence>
<dbReference type="PANTHER" id="PTHR37937:SF1">
    <property type="entry name" value="CONJUGATIVE TRANSFER: DNA TRANSPORT"/>
    <property type="match status" value="1"/>
</dbReference>
<dbReference type="Gene3D" id="3.40.50.300">
    <property type="entry name" value="P-loop containing nucleotide triphosphate hydrolases"/>
    <property type="match status" value="1"/>
</dbReference>
<dbReference type="InterPro" id="IPR003688">
    <property type="entry name" value="TraG/VirD4"/>
</dbReference>
<dbReference type="InterPro" id="IPR027417">
    <property type="entry name" value="P-loop_NTPase"/>
</dbReference>
<keyword evidence="3" id="KW-1003">Cell membrane</keyword>
<dbReference type="PANTHER" id="PTHR37937">
    <property type="entry name" value="CONJUGATIVE TRANSFER: DNA TRANSPORT"/>
    <property type="match status" value="1"/>
</dbReference>
<reference evidence="8 9" key="1">
    <citation type="submission" date="2020-04" db="EMBL/GenBank/DDBJ databases">
        <authorList>
            <person name="De Canck E."/>
        </authorList>
    </citation>
    <scope>NUCLEOTIDE SEQUENCE [LARGE SCALE GENOMIC DNA]</scope>
    <source>
        <strain evidence="8 9">LMG 28138</strain>
    </source>
</reference>
<evidence type="ECO:0000256" key="4">
    <source>
        <dbReference type="ARBA" id="ARBA00022692"/>
    </source>
</evidence>
<dbReference type="Pfam" id="PF02534">
    <property type="entry name" value="T4SS-DNA_transf"/>
    <property type="match status" value="1"/>
</dbReference>
<dbReference type="SUPFAM" id="SSF52540">
    <property type="entry name" value="P-loop containing nucleoside triphosphate hydrolases"/>
    <property type="match status" value="1"/>
</dbReference>
<proteinExistence type="inferred from homology"/>
<evidence type="ECO:0000256" key="1">
    <source>
        <dbReference type="ARBA" id="ARBA00004651"/>
    </source>
</evidence>
<evidence type="ECO:0000256" key="2">
    <source>
        <dbReference type="ARBA" id="ARBA00008806"/>
    </source>
</evidence>
<keyword evidence="9" id="KW-1185">Reference proteome</keyword>
<keyword evidence="4" id="KW-0812">Transmembrane</keyword>